<evidence type="ECO:0000256" key="3">
    <source>
        <dbReference type="ARBA" id="ARBA00009843"/>
    </source>
</evidence>
<evidence type="ECO:0000256" key="9">
    <source>
        <dbReference type="ARBA" id="ARBA00023136"/>
    </source>
</evidence>
<comment type="similarity">
    <text evidence="3">Belongs to the CitM (TC 2.A.11) transporter family.</text>
</comment>
<protein>
    <submittedName>
        <fullName evidence="12">Transporter, YbiR family</fullName>
    </submittedName>
</protein>
<evidence type="ECO:0000256" key="8">
    <source>
        <dbReference type="ARBA" id="ARBA00022989"/>
    </source>
</evidence>
<dbReference type="PANTHER" id="PTHR43302:SF5">
    <property type="entry name" value="TRANSPORTER ARSB-RELATED"/>
    <property type="match status" value="1"/>
</dbReference>
<evidence type="ECO:0000256" key="1">
    <source>
        <dbReference type="ARBA" id="ARBA00004651"/>
    </source>
</evidence>
<feature type="transmembrane region" description="Helical" evidence="10">
    <location>
        <begin position="100"/>
        <end position="130"/>
    </location>
</feature>
<feature type="transmembrane region" description="Helical" evidence="10">
    <location>
        <begin position="308"/>
        <end position="330"/>
    </location>
</feature>
<organism evidence="12 13">
    <name type="scientific">Planktothrix tepida PCC 9214</name>
    <dbReference type="NCBI Taxonomy" id="671072"/>
    <lineage>
        <taxon>Bacteria</taxon>
        <taxon>Bacillati</taxon>
        <taxon>Cyanobacteriota</taxon>
        <taxon>Cyanophyceae</taxon>
        <taxon>Oscillatoriophycideae</taxon>
        <taxon>Oscillatoriales</taxon>
        <taxon>Microcoleaceae</taxon>
        <taxon>Planktothrix</taxon>
    </lineage>
</organism>
<proteinExistence type="inferred from homology"/>
<keyword evidence="5" id="KW-1003">Cell membrane</keyword>
<dbReference type="PRINTS" id="PR00758">
    <property type="entry name" value="ARSENICPUMP"/>
</dbReference>
<evidence type="ECO:0000256" key="4">
    <source>
        <dbReference type="ARBA" id="ARBA00022448"/>
    </source>
</evidence>
<accession>A0A1J1LGW2</accession>
<evidence type="ECO:0000259" key="11">
    <source>
        <dbReference type="Pfam" id="PF03600"/>
    </source>
</evidence>
<dbReference type="InterPro" id="IPR000802">
    <property type="entry name" value="Arsenical_pump_ArsB"/>
</dbReference>
<feature type="transmembrane region" description="Helical" evidence="10">
    <location>
        <begin position="342"/>
        <end position="367"/>
    </location>
</feature>
<feature type="transmembrane region" description="Helical" evidence="10">
    <location>
        <begin position="7"/>
        <end position="30"/>
    </location>
</feature>
<keyword evidence="6 10" id="KW-0812">Transmembrane</keyword>
<keyword evidence="7" id="KW-0059">Arsenical resistance</keyword>
<comment type="subcellular location">
    <subcellularLocation>
        <location evidence="1">Cell membrane</location>
        <topology evidence="1">Multi-pass membrane protein</topology>
    </subcellularLocation>
</comment>
<keyword evidence="8 10" id="KW-1133">Transmembrane helix</keyword>
<feature type="domain" description="Citrate transporter-like" evidence="11">
    <location>
        <begin position="33"/>
        <end position="350"/>
    </location>
</feature>
<dbReference type="CDD" id="cd01117">
    <property type="entry name" value="YbiR_permease"/>
    <property type="match status" value="1"/>
</dbReference>
<reference evidence="13" key="1">
    <citation type="submission" date="2015-10" db="EMBL/GenBank/DDBJ databases">
        <authorList>
            <person name="Regsiter A."/>
            <person name="william w."/>
        </authorList>
    </citation>
    <scope>NUCLEOTIDE SEQUENCE [LARGE SCALE GENOMIC DNA]</scope>
</reference>
<keyword evidence="13" id="KW-1185">Reference proteome</keyword>
<evidence type="ECO:0000313" key="12">
    <source>
        <dbReference type="EMBL" id="CUR31813.1"/>
    </source>
</evidence>
<feature type="transmembrane region" description="Helical" evidence="10">
    <location>
        <begin position="226"/>
        <end position="257"/>
    </location>
</feature>
<name>A0A1J1LGW2_9CYAN</name>
<feature type="transmembrane region" description="Helical" evidence="10">
    <location>
        <begin position="142"/>
        <end position="160"/>
    </location>
</feature>
<sequence>MKGNVKFIFGIQYLVLALTYLGLALGIIPGLRMNRATISLVGSAFLVTLGILTLEEAWQAIDANTIIFLLSMMVVNANLAYSGFFQLFLNRLIRITHTPFGLLVVLTFSCGLLSALFLNDTIALVFTPLILSLIQTLRLNPIPYLLALGAATNIGSVATINGNPQNILIGSFSQIPFLEFAQVLTPVAILGLMVQIALLWLFYPDVRSLKPLVIPPRIRVKMVRPLLIKTVVITSGLFVAFIAGYPLGISALTAAALLLMTRRIKPEKILKQVDWDLLVMFSGLFILTAATERLNLLQIFTPFAETTAGLLGVTVILSNLISNVPAVLMMQPLINPQDTKSWLMLAAASTLAGNLTLFGSVANLIIVESAAKLRYKITFIDHLKFGVPVTLITLLIAYFWIELTVAL</sequence>
<dbReference type="InterPro" id="IPR004680">
    <property type="entry name" value="Cit_transptr-like_dom"/>
</dbReference>
<dbReference type="AlphaFoldDB" id="A0A1J1LGW2"/>
<keyword evidence="9 10" id="KW-0472">Membrane</keyword>
<dbReference type="GO" id="GO:0046685">
    <property type="term" value="P:response to arsenic-containing substance"/>
    <property type="evidence" value="ECO:0007669"/>
    <property type="project" value="UniProtKB-KW"/>
</dbReference>
<keyword evidence="4" id="KW-0813">Transport</keyword>
<dbReference type="Pfam" id="PF03600">
    <property type="entry name" value="CitMHS"/>
    <property type="match status" value="1"/>
</dbReference>
<dbReference type="PANTHER" id="PTHR43302">
    <property type="entry name" value="TRANSPORTER ARSB-RELATED"/>
    <property type="match status" value="1"/>
</dbReference>
<evidence type="ECO:0000313" key="13">
    <source>
        <dbReference type="Proteomes" id="UP000184315"/>
    </source>
</evidence>
<dbReference type="EMBL" id="CZDF01000132">
    <property type="protein sequence ID" value="CUR31813.1"/>
    <property type="molecule type" value="Genomic_DNA"/>
</dbReference>
<gene>
    <name evidence="12" type="ORF">PL9214291406</name>
</gene>
<dbReference type="Proteomes" id="UP000184315">
    <property type="component" value="Unassembled WGS sequence"/>
</dbReference>
<feature type="transmembrane region" description="Helical" evidence="10">
    <location>
        <begin position="379"/>
        <end position="401"/>
    </location>
</feature>
<dbReference type="GO" id="GO:0015105">
    <property type="term" value="F:arsenite transmembrane transporter activity"/>
    <property type="evidence" value="ECO:0007669"/>
    <property type="project" value="InterPro"/>
</dbReference>
<feature type="transmembrane region" description="Helical" evidence="10">
    <location>
        <begin position="66"/>
        <end position="88"/>
    </location>
</feature>
<dbReference type="STRING" id="671072.PL9214291406"/>
<evidence type="ECO:0000256" key="10">
    <source>
        <dbReference type="SAM" id="Phobius"/>
    </source>
</evidence>
<evidence type="ECO:0000256" key="7">
    <source>
        <dbReference type="ARBA" id="ARBA00022849"/>
    </source>
</evidence>
<evidence type="ECO:0000256" key="6">
    <source>
        <dbReference type="ARBA" id="ARBA00022692"/>
    </source>
</evidence>
<dbReference type="GO" id="GO:0005886">
    <property type="term" value="C:plasma membrane"/>
    <property type="evidence" value="ECO:0007669"/>
    <property type="project" value="UniProtKB-SubCell"/>
</dbReference>
<comment type="similarity">
    <text evidence="2">Belongs to the ArsB family.</text>
</comment>
<feature type="transmembrane region" description="Helical" evidence="10">
    <location>
        <begin position="36"/>
        <end position="54"/>
    </location>
</feature>
<evidence type="ECO:0000256" key="2">
    <source>
        <dbReference type="ARBA" id="ARBA00006433"/>
    </source>
</evidence>
<evidence type="ECO:0000256" key="5">
    <source>
        <dbReference type="ARBA" id="ARBA00022475"/>
    </source>
</evidence>
<feature type="transmembrane region" description="Helical" evidence="10">
    <location>
        <begin position="180"/>
        <end position="203"/>
    </location>
</feature>
<feature type="transmembrane region" description="Helical" evidence="10">
    <location>
        <begin position="277"/>
        <end position="296"/>
    </location>
</feature>